<evidence type="ECO:0000313" key="5">
    <source>
        <dbReference type="Proteomes" id="UP000325313"/>
    </source>
</evidence>
<dbReference type="GO" id="GO:0004386">
    <property type="term" value="F:helicase activity"/>
    <property type="evidence" value="ECO:0007669"/>
    <property type="project" value="UniProtKB-KW"/>
</dbReference>
<feature type="compositionally biased region" description="Polar residues" evidence="1">
    <location>
        <begin position="23"/>
        <end position="35"/>
    </location>
</feature>
<dbReference type="OrthoDB" id="10261556at2759"/>
<keyword evidence="2" id="KW-0378">Hydrolase</keyword>
<reference evidence="4 5" key="1">
    <citation type="submission" date="2019-05" db="EMBL/GenBank/DDBJ databases">
        <title>Emergence of the Ug99 lineage of the wheat stem rust pathogen through somatic hybridization.</title>
        <authorList>
            <person name="Li F."/>
            <person name="Upadhyaya N.M."/>
            <person name="Sperschneider J."/>
            <person name="Matny O."/>
            <person name="Nguyen-Phuc H."/>
            <person name="Mago R."/>
            <person name="Raley C."/>
            <person name="Miller M.E."/>
            <person name="Silverstein K.A.T."/>
            <person name="Henningsen E."/>
            <person name="Hirsch C.D."/>
            <person name="Visser B."/>
            <person name="Pretorius Z.A."/>
            <person name="Steffenson B.J."/>
            <person name="Schwessinger B."/>
            <person name="Dodds P.N."/>
            <person name="Figueroa M."/>
        </authorList>
    </citation>
    <scope>NUCLEOTIDE SEQUENCE [LARGE SCALE GENOMIC DNA]</scope>
    <source>
        <strain evidence="2">21-0</strain>
        <strain evidence="3 5">Ug99</strain>
    </source>
</reference>
<accession>A0A5B0M2S6</accession>
<dbReference type="EMBL" id="VSWC01000171">
    <property type="protein sequence ID" value="KAA1070686.1"/>
    <property type="molecule type" value="Genomic_DNA"/>
</dbReference>
<dbReference type="AlphaFoldDB" id="A0A5B0M2S6"/>
<keyword evidence="2" id="KW-0547">Nucleotide-binding</keyword>
<dbReference type="Gene3D" id="3.40.50.300">
    <property type="entry name" value="P-loop containing nucleotide triphosphate hydrolases"/>
    <property type="match status" value="1"/>
</dbReference>
<dbReference type="Proteomes" id="UP000324748">
    <property type="component" value="Unassembled WGS sequence"/>
</dbReference>
<organism evidence="2 4">
    <name type="scientific">Puccinia graminis f. sp. tritici</name>
    <dbReference type="NCBI Taxonomy" id="56615"/>
    <lineage>
        <taxon>Eukaryota</taxon>
        <taxon>Fungi</taxon>
        <taxon>Dikarya</taxon>
        <taxon>Basidiomycota</taxon>
        <taxon>Pucciniomycotina</taxon>
        <taxon>Pucciniomycetes</taxon>
        <taxon>Pucciniales</taxon>
        <taxon>Pucciniaceae</taxon>
        <taxon>Puccinia</taxon>
    </lineage>
</organism>
<dbReference type="SUPFAM" id="SSF52540">
    <property type="entry name" value="P-loop containing nucleoside triphosphate hydrolases"/>
    <property type="match status" value="1"/>
</dbReference>
<sequence length="167" mass="18327">MARNSKRSGLRSASIRNKKDASSRSVTGIQLSAKATKTHQESRPTRVRLLKKMLEKSDDSLGNAINEQAIKKYSAPAKTLQIRTVVNLARGRNVFLLAGTGYGKSRIPELYYNLIPKETNAVVLVLNPLDALGDNQVLEKTRAGFTTINLTKKTFNPEEAEKIAAGC</sequence>
<comment type="caution">
    <text evidence="2">The sequence shown here is derived from an EMBL/GenBank/DDBJ whole genome shotgun (WGS) entry which is preliminary data.</text>
</comment>
<gene>
    <name evidence="2" type="primary">SGS1_65</name>
    <name evidence="3" type="synonym">SGS1_83</name>
    <name evidence="2" type="ORF">PGT21_021058</name>
    <name evidence="3" type="ORF">PGTUg99_019391</name>
</gene>
<keyword evidence="2" id="KW-0067">ATP-binding</keyword>
<dbReference type="Proteomes" id="UP000325313">
    <property type="component" value="Unassembled WGS sequence"/>
</dbReference>
<feature type="region of interest" description="Disordered" evidence="1">
    <location>
        <begin position="1"/>
        <end position="43"/>
    </location>
</feature>
<evidence type="ECO:0000313" key="3">
    <source>
        <dbReference type="EMBL" id="KAA1125779.1"/>
    </source>
</evidence>
<dbReference type="EMBL" id="VDEP01000175">
    <property type="protein sequence ID" value="KAA1125779.1"/>
    <property type="molecule type" value="Genomic_DNA"/>
</dbReference>
<evidence type="ECO:0000256" key="1">
    <source>
        <dbReference type="SAM" id="MobiDB-lite"/>
    </source>
</evidence>
<dbReference type="InterPro" id="IPR027417">
    <property type="entry name" value="P-loop_NTPase"/>
</dbReference>
<protein>
    <submittedName>
        <fullName evidence="2">ATP-dependent DNA helicase sgs1</fullName>
    </submittedName>
</protein>
<name>A0A5B0M2S6_PUCGR</name>
<proteinExistence type="predicted"/>
<keyword evidence="2" id="KW-0347">Helicase</keyword>
<evidence type="ECO:0000313" key="4">
    <source>
        <dbReference type="Proteomes" id="UP000324748"/>
    </source>
</evidence>
<evidence type="ECO:0000313" key="2">
    <source>
        <dbReference type="EMBL" id="KAA1070686.1"/>
    </source>
</evidence>
<keyword evidence="4" id="KW-1185">Reference proteome</keyword>